<dbReference type="GO" id="GO:0099402">
    <property type="term" value="P:plant organ development"/>
    <property type="evidence" value="ECO:0007669"/>
    <property type="project" value="UniProtKB-ARBA"/>
</dbReference>
<accession>V4U114</accession>
<dbReference type="GO" id="GO:0009653">
    <property type="term" value="P:anatomical structure morphogenesis"/>
    <property type="evidence" value="ECO:0007669"/>
    <property type="project" value="UniProtKB-ARBA"/>
</dbReference>
<evidence type="ECO:0000256" key="9">
    <source>
        <dbReference type="ARBA" id="ARBA00022741"/>
    </source>
</evidence>
<dbReference type="KEGG" id="cic:CICLE_v10024001mg"/>
<dbReference type="EMBL" id="KI536661">
    <property type="protein sequence ID" value="ESR55831.1"/>
    <property type="molecule type" value="Genomic_DNA"/>
</dbReference>
<evidence type="ECO:0000256" key="14">
    <source>
        <dbReference type="ARBA" id="ARBA00023170"/>
    </source>
</evidence>
<dbReference type="InterPro" id="IPR011009">
    <property type="entry name" value="Kinase-like_dom_sf"/>
</dbReference>
<dbReference type="FunFam" id="3.80.10.10:FF:000400">
    <property type="entry name" value="Nuclear pore complex protein NUP107"/>
    <property type="match status" value="1"/>
</dbReference>
<evidence type="ECO:0000256" key="15">
    <source>
        <dbReference type="ARBA" id="ARBA00023180"/>
    </source>
</evidence>
<keyword evidence="10" id="KW-0418">Kinase</keyword>
<protein>
    <recommendedName>
        <fullName evidence="2">non-specific serine/threonine protein kinase</fullName>
        <ecNumber evidence="2">2.7.11.1</ecNumber>
    </recommendedName>
</protein>
<dbReference type="InterPro" id="IPR003591">
    <property type="entry name" value="Leu-rich_rpt_typical-subtyp"/>
</dbReference>
<evidence type="ECO:0000256" key="3">
    <source>
        <dbReference type="ARBA" id="ARBA00022527"/>
    </source>
</evidence>
<dbReference type="InterPro" id="IPR055414">
    <property type="entry name" value="LRR_R13L4/SHOC2-like"/>
</dbReference>
<keyword evidence="14" id="KW-0675">Receptor</keyword>
<dbReference type="GO" id="GO:0016020">
    <property type="term" value="C:membrane"/>
    <property type="evidence" value="ECO:0007669"/>
    <property type="project" value="UniProtKB-SubCell"/>
</dbReference>
<keyword evidence="15" id="KW-0325">Glycoprotein</keyword>
<keyword evidence="8" id="KW-0677">Repeat</keyword>
<dbReference type="InParanoid" id="V4U114"/>
<dbReference type="InterPro" id="IPR051716">
    <property type="entry name" value="Plant_RL_S/T_kinase"/>
</dbReference>
<evidence type="ECO:0000256" key="2">
    <source>
        <dbReference type="ARBA" id="ARBA00012513"/>
    </source>
</evidence>
<comment type="subcellular location">
    <subcellularLocation>
        <location evidence="1">Membrane</location>
        <topology evidence="1">Single-pass type I membrane protein</topology>
    </subcellularLocation>
</comment>
<dbReference type="Gene3D" id="3.30.200.20">
    <property type="entry name" value="Phosphorylase Kinase, domain 1"/>
    <property type="match status" value="1"/>
</dbReference>
<sequence length="630" mass="70680">MLLLQYLTASLATKTLKNLTTDQSALLAFKAHVVDYRSALANNWSMSSPICNWIGISCGLPHQRVTALNHLDMGLGGTIPSHLGNLLFLMSLDLTLNNFHGHLAHELGQLRRLRFISFTLNKLSGSIPTWIGVISKLRILSLCNNSLTGVIPNSLFNLSKLEMLDAMFNVIDGSIPSGIRNLSNLFNLNLGYNNLQYFYAFECKLKGNIPKEIGNLRDLVFLSLSTNDLNGTIPASVGTVKQLQNLDLLVNNLQGSIPYDICHLERFGGLFLYENKTSSPIPQCLRSLNSLRVRQLASNKLTSIIPSSFGSLPSNIQNLKVLIGLDLSRNRLYGDIPITISGLKELTTLFLAGNRSQGSIPKSFESLASLEFLDLSSNNLSGKIPKSLEALSNLKELNVSYNRLEGEIPTNIKKYLLSLATWRRTSYLDILQATDEFNEWHLLGTESLGSVYKWIFLDETNVAIKVFNLQLERAFRSFDSKCEVHKNVRHRNLIKILTTIAILILKPWYLSSCVMPNGDFPERLNIMIDMALAFEYLHHGRSTPMVHCDLKPSNNLLDEDMVAHVSDFNISKLLVRLLMQEEQAFWPKMDCLLSIGQLALDCCMDSPDRRIYTTDAATKLKKIRVKFLDA</sequence>
<evidence type="ECO:0000256" key="5">
    <source>
        <dbReference type="ARBA" id="ARBA00022679"/>
    </source>
</evidence>
<dbReference type="InterPro" id="IPR001611">
    <property type="entry name" value="Leu-rich_rpt"/>
</dbReference>
<dbReference type="GO" id="GO:0004674">
    <property type="term" value="F:protein serine/threonine kinase activity"/>
    <property type="evidence" value="ECO:0007669"/>
    <property type="project" value="UniProtKB-KW"/>
</dbReference>
<evidence type="ECO:0000256" key="8">
    <source>
        <dbReference type="ARBA" id="ARBA00022737"/>
    </source>
</evidence>
<keyword evidence="4" id="KW-0433">Leucine-rich repeat</keyword>
<feature type="domain" description="Protein kinase" evidence="18">
    <location>
        <begin position="437"/>
        <end position="630"/>
    </location>
</feature>
<dbReference type="InterPro" id="IPR032675">
    <property type="entry name" value="LRR_dom_sf"/>
</dbReference>
<keyword evidence="3" id="KW-0723">Serine/threonine-protein kinase</keyword>
<dbReference type="GO" id="GO:0005524">
    <property type="term" value="F:ATP binding"/>
    <property type="evidence" value="ECO:0007669"/>
    <property type="project" value="UniProtKB-KW"/>
</dbReference>
<dbReference type="Gene3D" id="3.80.10.10">
    <property type="entry name" value="Ribonuclease Inhibitor"/>
    <property type="match status" value="3"/>
</dbReference>
<evidence type="ECO:0000256" key="13">
    <source>
        <dbReference type="ARBA" id="ARBA00023136"/>
    </source>
</evidence>
<dbReference type="EC" id="2.7.11.1" evidence="2"/>
<comment type="catalytic activity">
    <reaction evidence="17">
        <text>L-seryl-[protein] + ATP = O-phospho-L-seryl-[protein] + ADP + H(+)</text>
        <dbReference type="Rhea" id="RHEA:17989"/>
        <dbReference type="Rhea" id="RHEA-COMP:9863"/>
        <dbReference type="Rhea" id="RHEA-COMP:11604"/>
        <dbReference type="ChEBI" id="CHEBI:15378"/>
        <dbReference type="ChEBI" id="CHEBI:29999"/>
        <dbReference type="ChEBI" id="CHEBI:30616"/>
        <dbReference type="ChEBI" id="CHEBI:83421"/>
        <dbReference type="ChEBI" id="CHEBI:456216"/>
        <dbReference type="EC" id="2.7.11.1"/>
    </reaction>
</comment>
<evidence type="ECO:0000259" key="18">
    <source>
        <dbReference type="PROSITE" id="PS50011"/>
    </source>
</evidence>
<dbReference type="Gene3D" id="1.10.510.10">
    <property type="entry name" value="Transferase(Phosphotransferase) domain 1"/>
    <property type="match status" value="1"/>
</dbReference>
<dbReference type="Pfam" id="PF00560">
    <property type="entry name" value="LRR_1"/>
    <property type="match status" value="1"/>
</dbReference>
<keyword evidence="6" id="KW-0812">Transmembrane</keyword>
<dbReference type="SUPFAM" id="SSF52058">
    <property type="entry name" value="L domain-like"/>
    <property type="match status" value="1"/>
</dbReference>
<dbReference type="FunFam" id="3.80.10.10:FF:000095">
    <property type="entry name" value="LRR receptor-like serine/threonine-protein kinase GSO1"/>
    <property type="match status" value="1"/>
</dbReference>
<dbReference type="PRINTS" id="PR00019">
    <property type="entry name" value="LEURICHRPT"/>
</dbReference>
<evidence type="ECO:0000256" key="16">
    <source>
        <dbReference type="ARBA" id="ARBA00047899"/>
    </source>
</evidence>
<keyword evidence="5" id="KW-0808">Transferase</keyword>
<keyword evidence="12" id="KW-1133">Transmembrane helix</keyword>
<evidence type="ECO:0000256" key="17">
    <source>
        <dbReference type="ARBA" id="ARBA00048679"/>
    </source>
</evidence>
<dbReference type="InterPro" id="IPR013210">
    <property type="entry name" value="LRR_N_plant-typ"/>
</dbReference>
<dbReference type="Proteomes" id="UP000030687">
    <property type="component" value="Unassembled WGS sequence"/>
</dbReference>
<dbReference type="PROSITE" id="PS50011">
    <property type="entry name" value="PROTEIN_KINASE_DOM"/>
    <property type="match status" value="1"/>
</dbReference>
<dbReference type="Pfam" id="PF00069">
    <property type="entry name" value="Pkinase"/>
    <property type="match status" value="1"/>
</dbReference>
<dbReference type="PANTHER" id="PTHR48053">
    <property type="entry name" value="LEUCINE RICH REPEAT FAMILY PROTEIN, EXPRESSED"/>
    <property type="match status" value="1"/>
</dbReference>
<reference evidence="19 20" key="1">
    <citation type="submission" date="2013-10" db="EMBL/GenBank/DDBJ databases">
        <authorList>
            <consortium name="International Citrus Genome Consortium"/>
            <person name="Jenkins J."/>
            <person name="Schmutz J."/>
            <person name="Prochnik S."/>
            <person name="Rokhsar D."/>
            <person name="Gmitter F."/>
            <person name="Ollitrault P."/>
            <person name="Machado M."/>
            <person name="Talon M."/>
            <person name="Wincker P."/>
            <person name="Jaillon O."/>
            <person name="Morgante M."/>
        </authorList>
    </citation>
    <scope>NUCLEOTIDE SEQUENCE</scope>
    <source>
        <strain evidence="20">cv. Clemenules</strain>
    </source>
</reference>
<keyword evidence="7" id="KW-0732">Signal</keyword>
<dbReference type="SUPFAM" id="SSF56112">
    <property type="entry name" value="Protein kinase-like (PK-like)"/>
    <property type="match status" value="1"/>
</dbReference>
<dbReference type="PANTHER" id="PTHR48053:SF47">
    <property type="entry name" value="RECEPTOR KINASE-LIKE PROTEIN XA21"/>
    <property type="match status" value="1"/>
</dbReference>
<evidence type="ECO:0000256" key="7">
    <source>
        <dbReference type="ARBA" id="ARBA00022729"/>
    </source>
</evidence>
<dbReference type="Pfam" id="PF23598">
    <property type="entry name" value="LRR_14"/>
    <property type="match status" value="1"/>
</dbReference>
<keyword evidence="9" id="KW-0547">Nucleotide-binding</keyword>
<dbReference type="PROSITE" id="PS51450">
    <property type="entry name" value="LRR"/>
    <property type="match status" value="1"/>
</dbReference>
<proteinExistence type="predicted"/>
<evidence type="ECO:0000256" key="11">
    <source>
        <dbReference type="ARBA" id="ARBA00022840"/>
    </source>
</evidence>
<name>V4U114_CITCL</name>
<comment type="catalytic activity">
    <reaction evidence="16">
        <text>L-threonyl-[protein] + ATP = O-phospho-L-threonyl-[protein] + ADP + H(+)</text>
        <dbReference type="Rhea" id="RHEA:46608"/>
        <dbReference type="Rhea" id="RHEA-COMP:11060"/>
        <dbReference type="Rhea" id="RHEA-COMP:11605"/>
        <dbReference type="ChEBI" id="CHEBI:15378"/>
        <dbReference type="ChEBI" id="CHEBI:30013"/>
        <dbReference type="ChEBI" id="CHEBI:30616"/>
        <dbReference type="ChEBI" id="CHEBI:61977"/>
        <dbReference type="ChEBI" id="CHEBI:456216"/>
        <dbReference type="EC" id="2.7.11.1"/>
    </reaction>
</comment>
<evidence type="ECO:0000256" key="12">
    <source>
        <dbReference type="ARBA" id="ARBA00022989"/>
    </source>
</evidence>
<dbReference type="Gramene" id="ESR55831">
    <property type="protein sequence ID" value="ESR55831"/>
    <property type="gene ID" value="CICLE_v10024001mg"/>
</dbReference>
<evidence type="ECO:0000256" key="6">
    <source>
        <dbReference type="ARBA" id="ARBA00022692"/>
    </source>
</evidence>
<organism evidence="19 20">
    <name type="scientific">Citrus clementina</name>
    <name type="common">Clementine</name>
    <name type="synonym">Citrus deliciosa x Citrus sinensis</name>
    <dbReference type="NCBI Taxonomy" id="85681"/>
    <lineage>
        <taxon>Eukaryota</taxon>
        <taxon>Viridiplantae</taxon>
        <taxon>Streptophyta</taxon>
        <taxon>Embryophyta</taxon>
        <taxon>Tracheophyta</taxon>
        <taxon>Spermatophyta</taxon>
        <taxon>Magnoliopsida</taxon>
        <taxon>eudicotyledons</taxon>
        <taxon>Gunneridae</taxon>
        <taxon>Pentapetalae</taxon>
        <taxon>rosids</taxon>
        <taxon>malvids</taxon>
        <taxon>Sapindales</taxon>
        <taxon>Rutaceae</taxon>
        <taxon>Aurantioideae</taxon>
        <taxon>Citrus</taxon>
    </lineage>
</organism>
<evidence type="ECO:0000313" key="19">
    <source>
        <dbReference type="EMBL" id="ESR55831.1"/>
    </source>
</evidence>
<gene>
    <name evidence="19" type="ORF">CICLE_v10024001mg</name>
</gene>
<evidence type="ECO:0000256" key="4">
    <source>
        <dbReference type="ARBA" id="ARBA00022614"/>
    </source>
</evidence>
<keyword evidence="20" id="KW-1185">Reference proteome</keyword>
<dbReference type="AlphaFoldDB" id="V4U114"/>
<evidence type="ECO:0000256" key="1">
    <source>
        <dbReference type="ARBA" id="ARBA00004479"/>
    </source>
</evidence>
<evidence type="ECO:0000256" key="10">
    <source>
        <dbReference type="ARBA" id="ARBA00022777"/>
    </source>
</evidence>
<dbReference type="InterPro" id="IPR000719">
    <property type="entry name" value="Prot_kinase_dom"/>
</dbReference>
<keyword evidence="13" id="KW-0472">Membrane</keyword>
<dbReference type="Pfam" id="PF08263">
    <property type="entry name" value="LRRNT_2"/>
    <property type="match status" value="1"/>
</dbReference>
<evidence type="ECO:0000313" key="20">
    <source>
        <dbReference type="Proteomes" id="UP000030687"/>
    </source>
</evidence>
<keyword evidence="11" id="KW-0067">ATP-binding</keyword>
<dbReference type="SMART" id="SM00369">
    <property type="entry name" value="LRR_TYP"/>
    <property type="match status" value="5"/>
</dbReference>